<dbReference type="Proteomes" id="UP000049983">
    <property type="component" value="Unassembled WGS sequence"/>
</dbReference>
<evidence type="ECO:0000259" key="6">
    <source>
        <dbReference type="Pfam" id="PF01494"/>
    </source>
</evidence>
<accession>A0A0M7AFZ5</accession>
<dbReference type="Gene3D" id="3.50.50.60">
    <property type="entry name" value="FAD/NAD(P)-binding domain"/>
    <property type="match status" value="1"/>
</dbReference>
<organism evidence="7 8">
    <name type="scientific">Roseibium album</name>
    <dbReference type="NCBI Taxonomy" id="311410"/>
    <lineage>
        <taxon>Bacteria</taxon>
        <taxon>Pseudomonadati</taxon>
        <taxon>Pseudomonadota</taxon>
        <taxon>Alphaproteobacteria</taxon>
        <taxon>Hyphomicrobiales</taxon>
        <taxon>Stappiaceae</taxon>
        <taxon>Roseibium</taxon>
    </lineage>
</organism>
<keyword evidence="2" id="KW-0285">Flavoprotein</keyword>
<dbReference type="RefSeq" id="WP_055116092.1">
    <property type="nucleotide sequence ID" value="NZ_CXWA01000003.1"/>
</dbReference>
<keyword evidence="4 7" id="KW-0560">Oxidoreductase</keyword>
<dbReference type="InterPro" id="IPR036188">
    <property type="entry name" value="FAD/NAD-bd_sf"/>
</dbReference>
<keyword evidence="3" id="KW-0274">FAD</keyword>
<protein>
    <submittedName>
        <fullName evidence="7">3-hydroxybenzoate 6-hydroxylase 1</fullName>
        <ecNumber evidence="7">1.14.13.24</ecNumber>
    </submittedName>
</protein>
<feature type="domain" description="FAD-binding" evidence="6">
    <location>
        <begin position="10"/>
        <end position="353"/>
    </location>
</feature>
<dbReference type="SUPFAM" id="SSF54373">
    <property type="entry name" value="FAD-linked reductases, C-terminal domain"/>
    <property type="match status" value="1"/>
</dbReference>
<dbReference type="EC" id="1.14.13.24" evidence="7"/>
<gene>
    <name evidence="7" type="primary">xlnD_1</name>
    <name evidence="7" type="ORF">LA5096_00258</name>
</gene>
<dbReference type="InterPro" id="IPR050493">
    <property type="entry name" value="FAD-dep_Monooxygenase_BioMet"/>
</dbReference>
<keyword evidence="8" id="KW-1185">Reference proteome</keyword>
<dbReference type="OrthoDB" id="4230779at2"/>
<keyword evidence="5" id="KW-0503">Monooxygenase</keyword>
<dbReference type="Pfam" id="PF01494">
    <property type="entry name" value="FAD_binding_3"/>
    <property type="match status" value="1"/>
</dbReference>
<evidence type="ECO:0000313" key="8">
    <source>
        <dbReference type="Proteomes" id="UP000049983"/>
    </source>
</evidence>
<dbReference type="STRING" id="311410.LA5095_02889"/>
<dbReference type="SUPFAM" id="SSF51905">
    <property type="entry name" value="FAD/NAD(P)-binding domain"/>
    <property type="match status" value="1"/>
</dbReference>
<dbReference type="PRINTS" id="PR00420">
    <property type="entry name" value="RNGMNOXGNASE"/>
</dbReference>
<dbReference type="GeneID" id="97667724"/>
<dbReference type="PANTHER" id="PTHR13789:SF318">
    <property type="entry name" value="GERANYLGERANYL DIPHOSPHATE REDUCTASE"/>
    <property type="match status" value="1"/>
</dbReference>
<dbReference type="EMBL" id="CXWC01000001">
    <property type="protein sequence ID" value="CTQ64094.1"/>
    <property type="molecule type" value="Genomic_DNA"/>
</dbReference>
<proteinExistence type="predicted"/>
<dbReference type="AlphaFoldDB" id="A0A0M7AFZ5"/>
<comment type="cofactor">
    <cofactor evidence="1">
        <name>FAD</name>
        <dbReference type="ChEBI" id="CHEBI:57692"/>
    </cofactor>
</comment>
<name>A0A0M7AFZ5_9HYPH</name>
<evidence type="ECO:0000313" key="7">
    <source>
        <dbReference type="EMBL" id="CTQ64094.1"/>
    </source>
</evidence>
<dbReference type="InterPro" id="IPR002938">
    <property type="entry name" value="FAD-bd"/>
</dbReference>
<evidence type="ECO:0000256" key="4">
    <source>
        <dbReference type="ARBA" id="ARBA00023002"/>
    </source>
</evidence>
<dbReference type="GO" id="GO:0071949">
    <property type="term" value="F:FAD binding"/>
    <property type="evidence" value="ECO:0007669"/>
    <property type="project" value="InterPro"/>
</dbReference>
<evidence type="ECO:0000256" key="2">
    <source>
        <dbReference type="ARBA" id="ARBA00022630"/>
    </source>
</evidence>
<sequence length="401" mass="44508">MTETDDDALTPIVIAGGGIGGLTAALALRQQGHNIVLLEKANEISEVGAGLQLSPNACSVLQRLDVLKDLEAFAYAPDGLRIWSGENGKQLARVELGKFIRERHGNPFWVIHRADLQRVLLDRAQKTPGITIRLSCEVQDLTPSPYDHLVCIYRLGEETANQKCKALIGADGVWSRTRRHVPGHVNARFSGQVAYRATVPIDQVDDKFARDSGLWLHRNSHLVHYPIRGGRELNIVALAREDWSDETWSAKADKDAVLRVFKDWPAETRNLLGKPERWLKWALCSVDGSGPWTHGHVALMGDAAHAMLPFMAQGAAMAIEDAAILAKHLPKNVQNIPSALRSFERDRKPRASHIQGISRGNARTFHYSGPMAFARDTVLRLTKPKSLAARFDDIYGWTPEQ</sequence>
<dbReference type="GO" id="GO:0018669">
    <property type="term" value="F:3-hydroxybenzoate 6-monooxygenase activity"/>
    <property type="evidence" value="ECO:0007669"/>
    <property type="project" value="UniProtKB-EC"/>
</dbReference>
<reference evidence="8" key="1">
    <citation type="submission" date="2015-07" db="EMBL/GenBank/DDBJ databases">
        <authorList>
            <person name="Rodrigo-Torres Lidia"/>
            <person name="Arahal R.David."/>
        </authorList>
    </citation>
    <scope>NUCLEOTIDE SEQUENCE [LARGE SCALE GENOMIC DNA]</scope>
    <source>
        <strain evidence="8">CECT 5096</strain>
    </source>
</reference>
<dbReference type="PANTHER" id="PTHR13789">
    <property type="entry name" value="MONOOXYGENASE"/>
    <property type="match status" value="1"/>
</dbReference>
<evidence type="ECO:0000256" key="3">
    <source>
        <dbReference type="ARBA" id="ARBA00022827"/>
    </source>
</evidence>
<evidence type="ECO:0000256" key="1">
    <source>
        <dbReference type="ARBA" id="ARBA00001974"/>
    </source>
</evidence>
<evidence type="ECO:0000256" key="5">
    <source>
        <dbReference type="ARBA" id="ARBA00023033"/>
    </source>
</evidence>